<evidence type="ECO:0000256" key="5">
    <source>
        <dbReference type="SAM" id="Coils"/>
    </source>
</evidence>
<name>A0A5J4NGL4_9TREM</name>
<reference evidence="8 9" key="1">
    <citation type="journal article" date="2019" name="Gigascience">
        <title>Whole-genome sequence of the oriental lung fluke Paragonimus westermani.</title>
        <authorList>
            <person name="Oey H."/>
            <person name="Zakrzewski M."/>
            <person name="Narain K."/>
            <person name="Devi K.R."/>
            <person name="Agatsuma T."/>
            <person name="Nawaratna S."/>
            <person name="Gobert G.N."/>
            <person name="Jones M.K."/>
            <person name="Ragan M.A."/>
            <person name="McManus D.P."/>
            <person name="Krause L."/>
        </authorList>
    </citation>
    <scope>NUCLEOTIDE SEQUENCE [LARGE SCALE GENOMIC DNA]</scope>
    <source>
        <strain evidence="8 9">IND2009</strain>
    </source>
</reference>
<feature type="domain" description="U3 small nucleolar RNA-associated protein 6 N-terminal" evidence="7">
    <location>
        <begin position="54"/>
        <end position="110"/>
    </location>
</feature>
<feature type="region of interest" description="Disordered" evidence="6">
    <location>
        <begin position="307"/>
        <end position="329"/>
    </location>
</feature>
<evidence type="ECO:0000256" key="3">
    <source>
        <dbReference type="ARBA" id="ARBA00022737"/>
    </source>
</evidence>
<dbReference type="GO" id="GO:0030515">
    <property type="term" value="F:snoRNA binding"/>
    <property type="evidence" value="ECO:0007669"/>
    <property type="project" value="InterPro"/>
</dbReference>
<comment type="subcellular location">
    <subcellularLocation>
        <location evidence="1">Nucleus</location>
        <location evidence="1">Nucleolus</location>
    </subcellularLocation>
</comment>
<keyword evidence="3" id="KW-0677">Repeat</keyword>
<dbReference type="PANTHER" id="PTHR23271:SF1">
    <property type="entry name" value="U3 SMALL NUCLEOLAR RNA-ASSOCIATED PROTEIN 6 HOMOLOG"/>
    <property type="match status" value="1"/>
</dbReference>
<keyword evidence="4" id="KW-0539">Nucleus</keyword>
<evidence type="ECO:0000256" key="2">
    <source>
        <dbReference type="ARBA" id="ARBA00022552"/>
    </source>
</evidence>
<dbReference type="GO" id="GO:0034388">
    <property type="term" value="C:Pwp2p-containing subcomplex of 90S preribosome"/>
    <property type="evidence" value="ECO:0007669"/>
    <property type="project" value="TreeGrafter"/>
</dbReference>
<accession>A0A5J4NGL4</accession>
<evidence type="ECO:0000313" key="9">
    <source>
        <dbReference type="Proteomes" id="UP000324629"/>
    </source>
</evidence>
<dbReference type="AlphaFoldDB" id="A0A5J4NGL4"/>
<dbReference type="Proteomes" id="UP000324629">
    <property type="component" value="Unassembled WGS sequence"/>
</dbReference>
<dbReference type="InterPro" id="IPR013949">
    <property type="entry name" value="Utp6"/>
</dbReference>
<organism evidence="8 9">
    <name type="scientific">Paragonimus westermani</name>
    <dbReference type="NCBI Taxonomy" id="34504"/>
    <lineage>
        <taxon>Eukaryota</taxon>
        <taxon>Metazoa</taxon>
        <taxon>Spiralia</taxon>
        <taxon>Lophotrochozoa</taxon>
        <taxon>Platyhelminthes</taxon>
        <taxon>Trematoda</taxon>
        <taxon>Digenea</taxon>
        <taxon>Plagiorchiida</taxon>
        <taxon>Troglotremata</taxon>
        <taxon>Troglotrematidae</taxon>
        <taxon>Paragonimus</taxon>
    </lineage>
</organism>
<keyword evidence="5" id="KW-0175">Coiled coil</keyword>
<evidence type="ECO:0000256" key="6">
    <source>
        <dbReference type="SAM" id="MobiDB-lite"/>
    </source>
</evidence>
<sequence>MENVPPNEMVNVSCGLKIGPNTPENQLSTHQSYKTKLNRQHLFYRFQSVPFIFSEIIRKRRQHEYALQRRNKRVLDYDAYIATELAILKLIRIRRQKADDRRFTDKIEKSVISRLVRLHRQLCYRFQSRIDVWIRFVEMCKILGRHMSVVRLWNRILQVHGRTDPRLWAAAASYHLHENANAKIRSSLRNMSGEADKLAEQQKKLRRELKALTRFVEEKNKNTIASIVEELRQNTEKLNQASDELARDRRLLWDRIYLDAIREARRLLTEGISLNPDCKLLQLELVKLEAAAADFFSTRITDRWDPIKEDNRPTTESMDISGNPVPAGVKNKKRKRYVAKTVEDDNTQFMANVTEDVLFVASGKALKLVIESLLEQSPNDVKTLESLQLVASTVPHLVEDSLMVKLNEVVYDNFPHQFAVDDFLHIGAAGLSEAPILKQDEQRSCLIGRTVQLCQTVLCDGLPAALELWDSWFTGTEQGVVKRDRFRYLNPQMPEAVGLLRTRLLLHSLQSSWLKIDLSDEQVVMKQPARSHPENEELQRKTRAWLDTLATSNWGQQSAEFWFYYSCFERDFGDCTRLPAVQWRASKTLEPEAYNRFTSLLNTNS</sequence>
<evidence type="ECO:0000256" key="1">
    <source>
        <dbReference type="ARBA" id="ARBA00004604"/>
    </source>
</evidence>
<gene>
    <name evidence="8" type="ORF">DEA37_0007619</name>
</gene>
<keyword evidence="9" id="KW-1185">Reference proteome</keyword>
<dbReference type="EMBL" id="QNGE01003030">
    <property type="protein sequence ID" value="KAA3674603.1"/>
    <property type="molecule type" value="Genomic_DNA"/>
</dbReference>
<dbReference type="InterPro" id="IPR055347">
    <property type="entry name" value="UTP6_N"/>
</dbReference>
<dbReference type="GO" id="GO:0032040">
    <property type="term" value="C:small-subunit processome"/>
    <property type="evidence" value="ECO:0007669"/>
    <property type="project" value="TreeGrafter"/>
</dbReference>
<dbReference type="Pfam" id="PF08640">
    <property type="entry name" value="U3_assoc_6"/>
    <property type="match status" value="1"/>
</dbReference>
<feature type="coiled-coil region" evidence="5">
    <location>
        <begin position="188"/>
        <end position="251"/>
    </location>
</feature>
<dbReference type="PANTHER" id="PTHR23271">
    <property type="entry name" value="HEPATOCELLULAR CARCINOMA-ASSOCIATED ANTIGEN 66"/>
    <property type="match status" value="1"/>
</dbReference>
<protein>
    <submittedName>
        <fullName evidence="8">U3 small nucleolar RNA-associated protein 6</fullName>
    </submittedName>
</protein>
<evidence type="ECO:0000259" key="7">
    <source>
        <dbReference type="Pfam" id="PF08640"/>
    </source>
</evidence>
<dbReference type="GO" id="GO:0000462">
    <property type="term" value="P:maturation of SSU-rRNA from tricistronic rRNA transcript (SSU-rRNA, 5.8S rRNA, LSU-rRNA)"/>
    <property type="evidence" value="ECO:0007669"/>
    <property type="project" value="InterPro"/>
</dbReference>
<keyword evidence="2" id="KW-0698">rRNA processing</keyword>
<evidence type="ECO:0000313" key="8">
    <source>
        <dbReference type="EMBL" id="KAA3674603.1"/>
    </source>
</evidence>
<evidence type="ECO:0000256" key="4">
    <source>
        <dbReference type="ARBA" id="ARBA00023242"/>
    </source>
</evidence>
<comment type="caution">
    <text evidence="8">The sequence shown here is derived from an EMBL/GenBank/DDBJ whole genome shotgun (WGS) entry which is preliminary data.</text>
</comment>
<proteinExistence type="predicted"/>